<dbReference type="InterPro" id="IPR051901">
    <property type="entry name" value="Protease_Inhibitor_I33"/>
</dbReference>
<feature type="domain" description="Pepsin inhibitor-3-like repeated" evidence="7">
    <location>
        <begin position="18"/>
        <end position="84"/>
    </location>
</feature>
<comment type="similarity">
    <text evidence="2">Belongs to the protease inhibitor I33 family.</text>
</comment>
<evidence type="ECO:0000256" key="2">
    <source>
        <dbReference type="ARBA" id="ARBA00008019"/>
    </source>
</evidence>
<evidence type="ECO:0000256" key="5">
    <source>
        <dbReference type="ARBA" id="ARBA00023157"/>
    </source>
</evidence>
<dbReference type="SUPFAM" id="SSF55149">
    <property type="entry name" value="Pepsin inhibitor-3"/>
    <property type="match status" value="1"/>
</dbReference>
<name>A0A914CFK4_9BILA</name>
<evidence type="ECO:0000313" key="9">
    <source>
        <dbReference type="WBParaSite" id="ACRNAN_scaffold10207.g19569.t1"/>
    </source>
</evidence>
<dbReference type="Gene3D" id="3.30.1120.50">
    <property type="entry name" value="Pepsin inhibitor-3"/>
    <property type="match status" value="2"/>
</dbReference>
<protein>
    <submittedName>
        <fullName evidence="9">Pepsin inhibitor-3-like repeated domain-containing protein</fullName>
    </submittedName>
</protein>
<dbReference type="InterPro" id="IPR010480">
    <property type="entry name" value="Pepsin-I3"/>
</dbReference>
<dbReference type="Proteomes" id="UP000887540">
    <property type="component" value="Unplaced"/>
</dbReference>
<evidence type="ECO:0000256" key="6">
    <source>
        <dbReference type="SAM" id="MobiDB-lite"/>
    </source>
</evidence>
<keyword evidence="5" id="KW-1015">Disulfide bond</keyword>
<dbReference type="PANTHER" id="PTHR37969:SF1">
    <property type="entry name" value="PROTEIN CBG13105"/>
    <property type="match status" value="1"/>
</dbReference>
<evidence type="ECO:0000259" key="7">
    <source>
        <dbReference type="Pfam" id="PF06394"/>
    </source>
</evidence>
<dbReference type="InterPro" id="IPR038412">
    <property type="entry name" value="Pepsin-I3_sf"/>
</dbReference>
<dbReference type="WBParaSite" id="ACRNAN_scaffold10207.g19569.t1">
    <property type="protein sequence ID" value="ACRNAN_scaffold10207.g19569.t1"/>
    <property type="gene ID" value="ACRNAN_scaffold10207.g19569"/>
</dbReference>
<evidence type="ECO:0000256" key="4">
    <source>
        <dbReference type="ARBA" id="ARBA00022729"/>
    </source>
</evidence>
<feature type="region of interest" description="Disordered" evidence="6">
    <location>
        <begin position="88"/>
        <end position="122"/>
    </location>
</feature>
<feature type="domain" description="Pepsin inhibitor-3-like repeated" evidence="7">
    <location>
        <begin position="116"/>
        <end position="188"/>
    </location>
</feature>
<organism evidence="8 9">
    <name type="scientific">Acrobeloides nanus</name>
    <dbReference type="NCBI Taxonomy" id="290746"/>
    <lineage>
        <taxon>Eukaryota</taxon>
        <taxon>Metazoa</taxon>
        <taxon>Ecdysozoa</taxon>
        <taxon>Nematoda</taxon>
        <taxon>Chromadorea</taxon>
        <taxon>Rhabditida</taxon>
        <taxon>Tylenchina</taxon>
        <taxon>Cephalobomorpha</taxon>
        <taxon>Cephaloboidea</taxon>
        <taxon>Cephalobidae</taxon>
        <taxon>Acrobeloides</taxon>
    </lineage>
</organism>
<keyword evidence="4" id="KW-0732">Signal</keyword>
<comment type="subcellular location">
    <subcellularLocation>
        <location evidence="1">Secreted</location>
    </subcellularLocation>
</comment>
<sequence length="236" mass="26543">MSKNLSIREAISQANPVKRFAGFGISTIGGGNLGCVVTGNKLYINGLPEKDLSSTELSEFQQYLNDLKDFKQEVKEILEARRNATLQRRQQWRERGRNGDLDLTNNDQQNSTMPDPPQKPSFCTGDATTQYIFDGCKVQNNKVYVGNQYARDLNDQEIDQLKQFDQRMTAYQNQLNANLQKQVQEIFGEDFGRFFGRGTTVSPNQENNDVISSGVTTPATPPLQAPEAPNFCTVIY</sequence>
<evidence type="ECO:0000256" key="1">
    <source>
        <dbReference type="ARBA" id="ARBA00004613"/>
    </source>
</evidence>
<feature type="compositionally biased region" description="Basic and acidic residues" evidence="6">
    <location>
        <begin position="91"/>
        <end position="100"/>
    </location>
</feature>
<proteinExistence type="inferred from homology"/>
<keyword evidence="8" id="KW-1185">Reference proteome</keyword>
<evidence type="ECO:0000313" key="8">
    <source>
        <dbReference type="Proteomes" id="UP000887540"/>
    </source>
</evidence>
<dbReference type="CDD" id="cd00225">
    <property type="entry name" value="API3"/>
    <property type="match status" value="1"/>
</dbReference>
<dbReference type="PANTHER" id="PTHR37969">
    <property type="entry name" value="PROTEIN CBG07421-RELATED"/>
    <property type="match status" value="1"/>
</dbReference>
<dbReference type="GO" id="GO:0005576">
    <property type="term" value="C:extracellular region"/>
    <property type="evidence" value="ECO:0007669"/>
    <property type="project" value="UniProtKB-SubCell"/>
</dbReference>
<keyword evidence="3" id="KW-0964">Secreted</keyword>
<evidence type="ECO:0000256" key="3">
    <source>
        <dbReference type="ARBA" id="ARBA00022525"/>
    </source>
</evidence>
<dbReference type="Pfam" id="PF06394">
    <property type="entry name" value="Pepsin-I3"/>
    <property type="match status" value="2"/>
</dbReference>
<feature type="compositionally biased region" description="Polar residues" evidence="6">
    <location>
        <begin position="103"/>
        <end position="113"/>
    </location>
</feature>
<accession>A0A914CFK4</accession>
<dbReference type="AlphaFoldDB" id="A0A914CFK4"/>
<reference evidence="9" key="1">
    <citation type="submission" date="2022-11" db="UniProtKB">
        <authorList>
            <consortium name="WormBaseParasite"/>
        </authorList>
    </citation>
    <scope>IDENTIFICATION</scope>
</reference>